<dbReference type="EMBL" id="UINC01176572">
    <property type="protein sequence ID" value="SVD83761.1"/>
    <property type="molecule type" value="Genomic_DNA"/>
</dbReference>
<sequence>MGESIEIVSTILSEAGIENSRREAHLLLQYVTGKSVTDLRGFPNSTLYADVWNKVLLLTKRRVQHEPMAYL</sequence>
<dbReference type="Pfam" id="PF17827">
    <property type="entry name" value="PrmC_N"/>
    <property type="match status" value="1"/>
</dbReference>
<evidence type="ECO:0000313" key="2">
    <source>
        <dbReference type="EMBL" id="SVD83761.1"/>
    </source>
</evidence>
<accession>A0A382YL63</accession>
<name>A0A382YL63_9ZZZZ</name>
<feature type="domain" description="Release factor glutamine methyltransferase N-terminal" evidence="1">
    <location>
        <begin position="9"/>
        <end position="71"/>
    </location>
</feature>
<feature type="non-terminal residue" evidence="2">
    <location>
        <position position="71"/>
    </location>
</feature>
<organism evidence="2">
    <name type="scientific">marine metagenome</name>
    <dbReference type="NCBI Taxonomy" id="408172"/>
    <lineage>
        <taxon>unclassified sequences</taxon>
        <taxon>metagenomes</taxon>
        <taxon>ecological metagenomes</taxon>
    </lineage>
</organism>
<evidence type="ECO:0000259" key="1">
    <source>
        <dbReference type="Pfam" id="PF17827"/>
    </source>
</evidence>
<reference evidence="2" key="1">
    <citation type="submission" date="2018-05" db="EMBL/GenBank/DDBJ databases">
        <authorList>
            <person name="Lanie J.A."/>
            <person name="Ng W.-L."/>
            <person name="Kazmierczak K.M."/>
            <person name="Andrzejewski T.M."/>
            <person name="Davidsen T.M."/>
            <person name="Wayne K.J."/>
            <person name="Tettelin H."/>
            <person name="Glass J.I."/>
            <person name="Rusch D."/>
            <person name="Podicherti R."/>
            <person name="Tsui H.-C.T."/>
            <person name="Winkler M.E."/>
        </authorList>
    </citation>
    <scope>NUCLEOTIDE SEQUENCE</scope>
</reference>
<dbReference type="AlphaFoldDB" id="A0A382YL63"/>
<dbReference type="Gene3D" id="1.10.8.10">
    <property type="entry name" value="DNA helicase RuvA subunit, C-terminal domain"/>
    <property type="match status" value="1"/>
</dbReference>
<dbReference type="InterPro" id="IPR040758">
    <property type="entry name" value="PrmC_N"/>
</dbReference>
<protein>
    <recommendedName>
        <fullName evidence="1">Release factor glutamine methyltransferase N-terminal domain-containing protein</fullName>
    </recommendedName>
</protein>
<proteinExistence type="predicted"/>
<gene>
    <name evidence="2" type="ORF">METZ01_LOCUS436615</name>
</gene>